<dbReference type="PANTHER" id="PTHR32170">
    <property type="entry name" value="PROTEASOME ACTIVATOR COMPLEX SUBUNIT 4"/>
    <property type="match status" value="1"/>
</dbReference>
<evidence type="ECO:0000256" key="1">
    <source>
        <dbReference type="ARBA" id="ARBA00005739"/>
    </source>
</evidence>
<dbReference type="InterPro" id="IPR021843">
    <property type="entry name" value="PSME4_C"/>
</dbReference>
<feature type="region of interest" description="Disordered" evidence="5">
    <location>
        <begin position="1535"/>
        <end position="1590"/>
    </location>
</feature>
<evidence type="ECO:0000259" key="7">
    <source>
        <dbReference type="Pfam" id="PF16507"/>
    </source>
</evidence>
<reference evidence="8 9" key="1">
    <citation type="submission" date="2024-06" db="EMBL/GenBank/DDBJ databases">
        <authorList>
            <person name="Kraege A."/>
            <person name="Thomma B."/>
        </authorList>
    </citation>
    <scope>NUCLEOTIDE SEQUENCE [LARGE SCALE GENOMIC DNA]</scope>
</reference>
<dbReference type="InterPro" id="IPR016024">
    <property type="entry name" value="ARM-type_fold"/>
</dbReference>
<evidence type="ECO:0000313" key="9">
    <source>
        <dbReference type="Proteomes" id="UP001497392"/>
    </source>
</evidence>
<sequence>MGQFWVEWLPPSVAPGIEKAEQHRVKELFEAIRDDWQRNKNLNSADRSQSTLRWLSLYHSSGVIHKRSYTEEEANMVLYTLLEIILESKYDKAAQVRWATVLYRMMARMKSKVSITVAWKPLYQCVRDAYMEPLNTYTGPSVQENHKEVLLKLIRTLRRFFAPEAAQEIWAFFKPKLLTLHPDFQEAAGWLAVLLPTAQVSQKGADWNGWLRDWMAVWAAQPNDSFLSMCMMGLTSRLARFDTQCNVDWAPHLPQLLTHIQWSFQVPVGGATAQSPIGRGAQGMNRALFISEAGESHKDIAAPLLLVSLLERCKGADGEDLVLQALERMAGLLESYFHPSNTGQWTESLALFLKSLHGRFVRRLYIEHLPKNASADVDMEDFEDDEEPDLGQVDIAVLGQPDMELDDEDMEAVELARGEAESKRPKLSKETQTQLAHILLQLASTAQYSKNRTLVGVACHVIADMAYVIPDVVLPLAYERFQAALEAVTATHQLESAVDVFSWCVRPLLRQGYLQPLTQDIGAERVSAGEVLAQSMMALLPGIDANDEHKAQSVFHFYVVAFSSLPVIEEGQPGFPLPAEAWLDELLASIFRMLINLESTDANGKDHVTFLMNDSSLYRPMAELLFARLSPELRLFAIRKLGRFAAETSLASMHEEVKTLASAAARGDAAAAVEHVLLPLVRQLESELPSIQSAKSGHLSKVLEQNVKWKAAVMQTTLHSAGPAVLPHKKAIMKIIAALFAAPSKELHQIAQGLLSNLLRNLCTYQVDDTFAAPVPAAVPGEPGSLSMELWLPERYGSLDADVRPPAWREPSSEQLAWANELLELYLQGACKQLHTLSTAAGGDSNSQDLKLQLDALVKQITASFVGAQSCILEPASLATSRPAHGTPLTTSAQIGATVGKGEYRVQAAEALVAAVRSSAASSPELVEMVLQLLKYLLANGSMEYKSAKEEKGILAGDERELEEPLLANLLHGKEGQKWQRRRPRWLAITRVGADLLQRVAHCTYRPWASTEKTIVDLADLPDAYKAVYAELLRQSFNTYTAVRGTAVSAVMSACKRYPCLAPLGLIIAIRAMAKLPQLTESDMDAWLRGKDAGPGVYDKLQAEVLGSRGLPRLPAPTAQSAADEAEQVGIIEGACALLLGQPMYRLYSRQPAALAAVAAALMGSSGHQSPKAVQALSQAFITFAMGFIRPPMLDYCQMELGTYPEPIQAVLQKLLAAASPNAPVPMHWRYSLMSLAVFLFIMPPVDAASAKALTEHCLNSALSQLQSVRTIAMTNCLFLLKYSQEPPAGKEKVAQAISAAVAAFIPAHKEFGQALLRQMTHSHPSTPAHSDQASKLRSFLASFQQMGTDEKAAQIIARVVEGKLLLWPQTFAGTPQPMADQSYNLTHAGLVRGLADSAPEEAIPALRGPLTEALKDVQQDQDRPRTFAAAEALSGLLASSSSYTGGEASAWSEWLQPLLQQAVQAAPLEFSSLWACCVRFAVHSLSECGSDALGSLLDSISAPIEEGASSAAVVKQLEVQGYALAELALRHSRPSSSSLRSNQETASAGISGQVGSVTGIPGQAVKPPAHSESRGGVTGMPGEQAAPVAPEPSVSADAIARFQRSCLEQLPAHFSQPGEGVRQMTAANASVLTASLLWRDPTSKAMDGSSGSRDSLRSGALSLLKGMAAGLQEGTTKLLEAAKSTPENGREAAPDGAQLLHDAALLRAWQAVRFVSCAAKGHWGVNGAFLAPHLLHFVPSLLKLQEVPQPELQPLSMEAKTATAVLKYLQLQAPLLPPVTQMLQEAAQVDLWATRGASLAYTQVFWFRHMFLLSAEDAAAVQQLIVQLLGDKKLEVQELAARTLSGLIQGLPEADASSLRSHFLCKAEAMFPSRAARRQKNAEAGASAAEKHAVVLGLKAFVLAHPYDIPKWLPDLLLLLVRASLQPAPIKTSVRKTIGEFRRTHEEAALAEARKALTADQWDALQSVASPATYFA</sequence>
<name>A0ABP1FXL5_9CHLO</name>
<feature type="domain" description="Proteasome activator Blm10 middle HEAT repeats region" evidence="7">
    <location>
        <begin position="326"/>
        <end position="371"/>
    </location>
</feature>
<protein>
    <submittedName>
        <fullName evidence="8">G7347 protein</fullName>
    </submittedName>
</protein>
<evidence type="ECO:0000256" key="5">
    <source>
        <dbReference type="SAM" id="MobiDB-lite"/>
    </source>
</evidence>
<accession>A0ABP1FXL5</accession>
<comment type="caution">
    <text evidence="8">The sequence shown here is derived from an EMBL/GenBank/DDBJ whole genome shotgun (WGS) entry which is preliminary data.</text>
</comment>
<keyword evidence="3" id="KW-0227">DNA damage</keyword>
<proteinExistence type="inferred from homology"/>
<gene>
    <name evidence="8" type="primary">g7347</name>
    <name evidence="8" type="ORF">VP750_LOCUS6289</name>
</gene>
<evidence type="ECO:0000259" key="6">
    <source>
        <dbReference type="Pfam" id="PF11919"/>
    </source>
</evidence>
<feature type="compositionally biased region" description="Polar residues" evidence="5">
    <location>
        <begin position="1543"/>
        <end position="1557"/>
    </location>
</feature>
<dbReference type="Pfam" id="PF16507">
    <property type="entry name" value="HEAT_PSME4_mid"/>
    <property type="match status" value="3"/>
</dbReference>
<dbReference type="SUPFAM" id="SSF48371">
    <property type="entry name" value="ARM repeat"/>
    <property type="match status" value="2"/>
</dbReference>
<keyword evidence="9" id="KW-1185">Reference proteome</keyword>
<dbReference type="Pfam" id="PF11919">
    <property type="entry name" value="PSME4_C"/>
    <property type="match status" value="1"/>
</dbReference>
<feature type="domain" description="Proteasome activator complex subunit 4 C-terminal" evidence="6">
    <location>
        <begin position="1891"/>
        <end position="1977"/>
    </location>
</feature>
<dbReference type="InterPro" id="IPR035309">
    <property type="entry name" value="PSME4"/>
</dbReference>
<dbReference type="InterPro" id="IPR032430">
    <property type="entry name" value="Blm10_mid"/>
</dbReference>
<organism evidence="8 9">
    <name type="scientific">Coccomyxa viridis</name>
    <dbReference type="NCBI Taxonomy" id="1274662"/>
    <lineage>
        <taxon>Eukaryota</taxon>
        <taxon>Viridiplantae</taxon>
        <taxon>Chlorophyta</taxon>
        <taxon>core chlorophytes</taxon>
        <taxon>Trebouxiophyceae</taxon>
        <taxon>Trebouxiophyceae incertae sedis</taxon>
        <taxon>Coccomyxaceae</taxon>
        <taxon>Coccomyxa</taxon>
    </lineage>
</organism>
<dbReference type="Proteomes" id="UP001497392">
    <property type="component" value="Unassembled WGS sequence"/>
</dbReference>
<dbReference type="PANTHER" id="PTHR32170:SF3">
    <property type="entry name" value="PROTEASOME ACTIVATOR COMPLEX SUBUNIT 4"/>
    <property type="match status" value="1"/>
</dbReference>
<evidence type="ECO:0000256" key="3">
    <source>
        <dbReference type="ARBA" id="ARBA00022763"/>
    </source>
</evidence>
<keyword evidence="4" id="KW-0234">DNA repair</keyword>
<comment type="similarity">
    <text evidence="1">Belongs to the BLM10 family.</text>
</comment>
<evidence type="ECO:0000313" key="8">
    <source>
        <dbReference type="EMBL" id="CAL5224630.1"/>
    </source>
</evidence>
<feature type="domain" description="Proteasome activator Blm10 middle HEAT repeats region" evidence="7">
    <location>
        <begin position="424"/>
        <end position="567"/>
    </location>
</feature>
<feature type="domain" description="Proteasome activator Blm10 middle HEAT repeats region" evidence="7">
    <location>
        <begin position="581"/>
        <end position="867"/>
    </location>
</feature>
<dbReference type="EMBL" id="CAXHTA020000011">
    <property type="protein sequence ID" value="CAL5224630.1"/>
    <property type="molecule type" value="Genomic_DNA"/>
</dbReference>
<evidence type="ECO:0000256" key="4">
    <source>
        <dbReference type="ARBA" id="ARBA00023204"/>
    </source>
</evidence>
<keyword evidence="2" id="KW-0677">Repeat</keyword>
<evidence type="ECO:0000256" key="2">
    <source>
        <dbReference type="ARBA" id="ARBA00022737"/>
    </source>
</evidence>